<evidence type="ECO:0000256" key="4">
    <source>
        <dbReference type="ARBA" id="ARBA00022989"/>
    </source>
</evidence>
<feature type="domain" description="RDD" evidence="8">
    <location>
        <begin position="101"/>
        <end position="263"/>
    </location>
</feature>
<dbReference type="PANTHER" id="PTHR36115">
    <property type="entry name" value="PROLINE-RICH ANTIGEN HOMOLOG-RELATED"/>
    <property type="match status" value="1"/>
</dbReference>
<dbReference type="InterPro" id="IPR010432">
    <property type="entry name" value="RDD"/>
</dbReference>
<feature type="domain" description="DUF2510" evidence="9">
    <location>
        <begin position="21"/>
        <end position="50"/>
    </location>
</feature>
<comment type="subcellular location">
    <subcellularLocation>
        <location evidence="1">Cell membrane</location>
        <topology evidence="1">Multi-pass membrane protein</topology>
    </subcellularLocation>
</comment>
<feature type="transmembrane region" description="Helical" evidence="7">
    <location>
        <begin position="226"/>
        <end position="247"/>
    </location>
</feature>
<evidence type="ECO:0000256" key="2">
    <source>
        <dbReference type="ARBA" id="ARBA00022475"/>
    </source>
</evidence>
<evidence type="ECO:0000313" key="10">
    <source>
        <dbReference type="EMBL" id="MBM7799799.1"/>
    </source>
</evidence>
<dbReference type="PANTHER" id="PTHR36115:SF6">
    <property type="entry name" value="PROLINE-RICH ANTIGEN HOMOLOG"/>
    <property type="match status" value="1"/>
</dbReference>
<keyword evidence="2" id="KW-1003">Cell membrane</keyword>
<evidence type="ECO:0000313" key="11">
    <source>
        <dbReference type="Proteomes" id="UP000704762"/>
    </source>
</evidence>
<evidence type="ECO:0000256" key="5">
    <source>
        <dbReference type="ARBA" id="ARBA00023136"/>
    </source>
</evidence>
<sequence length="270" mass="29655">MSDIPVGSPPVPPGRHAAPSGWYPDPVDPSQERYWDGWQWSRNTRQGQRSPGPFPQYPSTQHASTQHTLTQHPSAQPGPYRPPGVGVAGTQAVQTADGVPLAGWWWRVLAVVVDSFIVSALASIPSIPIYQKLFVTMARIFRESFRAAEAGQPPPPVPFGTDLISTGDQLLLTMITVVVGFCYYALFWRFKSATPGKLVCGLRIVPVDQGRRGDRLAWSAVLARTAVWVLPGISGVLLLVQLLDVLFPLWQPKRQALHDLAAKTQVVKIR</sequence>
<evidence type="ECO:0000256" key="7">
    <source>
        <dbReference type="SAM" id="Phobius"/>
    </source>
</evidence>
<keyword evidence="5 7" id="KW-0472">Membrane</keyword>
<feature type="transmembrane region" description="Helical" evidence="7">
    <location>
        <begin position="170"/>
        <end position="188"/>
    </location>
</feature>
<keyword evidence="3 7" id="KW-0812">Transmembrane</keyword>
<name>A0ABS2RLB0_9ACTN</name>
<organism evidence="10 11">
    <name type="scientific">Microlunatus panaciterrae</name>
    <dbReference type="NCBI Taxonomy" id="400768"/>
    <lineage>
        <taxon>Bacteria</taxon>
        <taxon>Bacillati</taxon>
        <taxon>Actinomycetota</taxon>
        <taxon>Actinomycetes</taxon>
        <taxon>Propionibacteriales</taxon>
        <taxon>Propionibacteriaceae</taxon>
        <taxon>Microlunatus</taxon>
    </lineage>
</organism>
<protein>
    <submittedName>
        <fullName evidence="10">RDD family membrane protein YckC</fullName>
    </submittedName>
</protein>
<evidence type="ECO:0000259" key="8">
    <source>
        <dbReference type="Pfam" id="PF06271"/>
    </source>
</evidence>
<evidence type="ECO:0000256" key="3">
    <source>
        <dbReference type="ARBA" id="ARBA00022692"/>
    </source>
</evidence>
<comment type="caution">
    <text evidence="10">The sequence shown here is derived from an EMBL/GenBank/DDBJ whole genome shotgun (WGS) entry which is preliminary data.</text>
</comment>
<feature type="region of interest" description="Disordered" evidence="6">
    <location>
        <begin position="1"/>
        <end position="88"/>
    </location>
</feature>
<dbReference type="InterPro" id="IPR051791">
    <property type="entry name" value="Pra-immunoreactive"/>
</dbReference>
<dbReference type="EMBL" id="JAFBCF010000001">
    <property type="protein sequence ID" value="MBM7799799.1"/>
    <property type="molecule type" value="Genomic_DNA"/>
</dbReference>
<keyword evidence="11" id="KW-1185">Reference proteome</keyword>
<proteinExistence type="predicted"/>
<accession>A0ABS2RLB0</accession>
<feature type="compositionally biased region" description="Polar residues" evidence="6">
    <location>
        <begin position="57"/>
        <end position="74"/>
    </location>
</feature>
<evidence type="ECO:0000256" key="6">
    <source>
        <dbReference type="SAM" id="MobiDB-lite"/>
    </source>
</evidence>
<evidence type="ECO:0000259" key="9">
    <source>
        <dbReference type="Pfam" id="PF10708"/>
    </source>
</evidence>
<keyword evidence="4 7" id="KW-1133">Transmembrane helix</keyword>
<reference evidence="10 11" key="1">
    <citation type="submission" date="2021-01" db="EMBL/GenBank/DDBJ databases">
        <title>Sequencing the genomes of 1000 actinobacteria strains.</title>
        <authorList>
            <person name="Klenk H.-P."/>
        </authorList>
    </citation>
    <scope>NUCLEOTIDE SEQUENCE [LARGE SCALE GENOMIC DNA]</scope>
    <source>
        <strain evidence="10 11">DSM 18662</strain>
    </source>
</reference>
<dbReference type="Pfam" id="PF10708">
    <property type="entry name" value="DUF2510"/>
    <property type="match status" value="1"/>
</dbReference>
<dbReference type="Proteomes" id="UP000704762">
    <property type="component" value="Unassembled WGS sequence"/>
</dbReference>
<dbReference type="InterPro" id="IPR018929">
    <property type="entry name" value="DUF2510"/>
</dbReference>
<evidence type="ECO:0000256" key="1">
    <source>
        <dbReference type="ARBA" id="ARBA00004651"/>
    </source>
</evidence>
<feature type="compositionally biased region" description="Polar residues" evidence="6">
    <location>
        <begin position="40"/>
        <end position="49"/>
    </location>
</feature>
<dbReference type="Pfam" id="PF06271">
    <property type="entry name" value="RDD"/>
    <property type="match status" value="1"/>
</dbReference>
<gene>
    <name evidence="10" type="ORF">JOE57_002720</name>
</gene>
<dbReference type="RefSeq" id="WP_204918787.1">
    <property type="nucleotide sequence ID" value="NZ_BAAAQP010000003.1"/>
</dbReference>